<evidence type="ECO:0000313" key="4">
    <source>
        <dbReference type="EMBL" id="UYP44517.1"/>
    </source>
</evidence>
<dbReference type="SMART" id="SM00849">
    <property type="entry name" value="Lactamase_B"/>
    <property type="match status" value="1"/>
</dbReference>
<organism evidence="4 5">
    <name type="scientific">Candidatus Lokiarchaeum ossiferum</name>
    <dbReference type="NCBI Taxonomy" id="2951803"/>
    <lineage>
        <taxon>Archaea</taxon>
        <taxon>Promethearchaeati</taxon>
        <taxon>Promethearchaeota</taxon>
        <taxon>Promethearchaeia</taxon>
        <taxon>Promethearchaeales</taxon>
        <taxon>Promethearchaeaceae</taxon>
        <taxon>Candidatus Lokiarchaeum</taxon>
    </lineage>
</organism>
<sequence length="474" mass="51490">MQKNQKITLGISLTILLGLSVGIGIILSNPPSWLTRQIVNTAARSQRSYPDIDQGLHVMLLGTGSPMSDPDRVGPSNLVIAGDKHFIVDSGSGSTRNLLLSGISPGLIDAVFLTHFHSDHIADLGELMLQRWATEGNSAPLHIYGPPGVTSVVDGFNDAFELDATYRTAHHGEENVSINGSGGIAYPILISNDTMAGMEIFNEAGIVITMFNVNHYPVEPAVGYKFEYKGRSVVISGDSVYSENLEAQSANADLLICEALNAEVVQMINEATSEGGSSISNGEIILTDIQDYHMSPEDAATTAKNANVEFLVYTHMIPPLPESQIAERLFIGDAAKIFDGEIAIGYDGFFISMPKYSEVIITTNLLKDVAQFPPVVIIVISLLMLILMFVVGRKISKKKELKAPILITVVAVVMSLLLLTRISEFIHAGFNGRTAFNFLVEAVILIWSILILKKTRKIPQAEKKVDKTKEPIQT</sequence>
<evidence type="ECO:0000256" key="2">
    <source>
        <dbReference type="SAM" id="Phobius"/>
    </source>
</evidence>
<feature type="domain" description="Metallo-beta-lactamase" evidence="3">
    <location>
        <begin position="73"/>
        <end position="268"/>
    </location>
</feature>
<feature type="transmembrane region" description="Helical" evidence="2">
    <location>
        <begin position="434"/>
        <end position="452"/>
    </location>
</feature>
<dbReference type="InterPro" id="IPR001279">
    <property type="entry name" value="Metallo-B-lactamas"/>
</dbReference>
<gene>
    <name evidence="4" type="ORF">NEF87_000802</name>
</gene>
<keyword evidence="5" id="KW-1185">Reference proteome</keyword>
<dbReference type="Proteomes" id="UP001208689">
    <property type="component" value="Chromosome"/>
</dbReference>
<keyword evidence="2" id="KW-0472">Membrane</keyword>
<dbReference type="Pfam" id="PF12706">
    <property type="entry name" value="Lactamase_B_2"/>
    <property type="match status" value="1"/>
</dbReference>
<feature type="transmembrane region" description="Helical" evidence="2">
    <location>
        <begin position="7"/>
        <end position="27"/>
    </location>
</feature>
<dbReference type="CDD" id="cd07719">
    <property type="entry name" value="arylsulfatase_AtsA-like_MBL-fold"/>
    <property type="match status" value="1"/>
</dbReference>
<evidence type="ECO:0000313" key="5">
    <source>
        <dbReference type="Proteomes" id="UP001208689"/>
    </source>
</evidence>
<dbReference type="PANTHER" id="PTHR46018">
    <property type="entry name" value="ZINC PHOSPHODIESTERASE ELAC PROTEIN 1"/>
    <property type="match status" value="1"/>
</dbReference>
<dbReference type="EMBL" id="CP104013">
    <property type="protein sequence ID" value="UYP44517.1"/>
    <property type="molecule type" value="Genomic_DNA"/>
</dbReference>
<keyword evidence="2" id="KW-0812">Transmembrane</keyword>
<accession>A0ABY6HNQ4</accession>
<name>A0ABY6HNQ4_9ARCH</name>
<keyword evidence="1 4" id="KW-0378">Hydrolase</keyword>
<reference evidence="4" key="1">
    <citation type="submission" date="2022-09" db="EMBL/GenBank/DDBJ databases">
        <title>Actin cytoskeleton and complex cell architecture in an #Asgard archaeon.</title>
        <authorList>
            <person name="Ponce Toledo R.I."/>
            <person name="Schleper C."/>
            <person name="Rodrigues Oliveira T."/>
            <person name="Wollweber F."/>
            <person name="Xu J."/>
            <person name="Rittmann S."/>
            <person name="Klingl A."/>
            <person name="Pilhofer M."/>
        </authorList>
    </citation>
    <scope>NUCLEOTIDE SEQUENCE</scope>
    <source>
        <strain evidence="4">B-35</strain>
    </source>
</reference>
<feature type="transmembrane region" description="Helical" evidence="2">
    <location>
        <begin position="372"/>
        <end position="391"/>
    </location>
</feature>
<dbReference type="SUPFAM" id="SSF56281">
    <property type="entry name" value="Metallo-hydrolase/oxidoreductase"/>
    <property type="match status" value="1"/>
</dbReference>
<evidence type="ECO:0000259" key="3">
    <source>
        <dbReference type="SMART" id="SM00849"/>
    </source>
</evidence>
<dbReference type="EC" id="3.1.26.11" evidence="4"/>
<feature type="transmembrane region" description="Helical" evidence="2">
    <location>
        <begin position="403"/>
        <end position="422"/>
    </location>
</feature>
<evidence type="ECO:0000256" key="1">
    <source>
        <dbReference type="ARBA" id="ARBA00022801"/>
    </source>
</evidence>
<proteinExistence type="predicted"/>
<dbReference type="PANTHER" id="PTHR46018:SF2">
    <property type="entry name" value="ZINC PHOSPHODIESTERASE ELAC PROTEIN 1"/>
    <property type="match status" value="1"/>
</dbReference>
<keyword evidence="2" id="KW-1133">Transmembrane helix</keyword>
<dbReference type="GO" id="GO:0042781">
    <property type="term" value="F:3'-tRNA processing endoribonuclease activity"/>
    <property type="evidence" value="ECO:0007669"/>
    <property type="project" value="UniProtKB-EC"/>
</dbReference>
<dbReference type="InterPro" id="IPR044094">
    <property type="entry name" value="AtsA-like_MBL-fold"/>
</dbReference>
<protein>
    <submittedName>
        <fullName evidence="4">Ribonuclease BN</fullName>
        <ecNumber evidence="4">3.1.26.11</ecNumber>
    </submittedName>
</protein>
<dbReference type="Gene3D" id="3.60.15.10">
    <property type="entry name" value="Ribonuclease Z/Hydroxyacylglutathione hydrolase-like"/>
    <property type="match status" value="1"/>
</dbReference>
<dbReference type="InterPro" id="IPR036866">
    <property type="entry name" value="RibonucZ/Hydroxyglut_hydro"/>
</dbReference>